<accession>A0A4R5CFI1</accession>
<organism evidence="1 2">
    <name type="scientific">Actinomadura rubrisoli</name>
    <dbReference type="NCBI Taxonomy" id="2530368"/>
    <lineage>
        <taxon>Bacteria</taxon>
        <taxon>Bacillati</taxon>
        <taxon>Actinomycetota</taxon>
        <taxon>Actinomycetes</taxon>
        <taxon>Streptosporangiales</taxon>
        <taxon>Thermomonosporaceae</taxon>
        <taxon>Actinomadura</taxon>
    </lineage>
</organism>
<dbReference type="RefSeq" id="WP_131888920.1">
    <property type="nucleotide sequence ID" value="NZ_SMKU01000003.1"/>
</dbReference>
<proteinExistence type="predicted"/>
<reference evidence="1 2" key="1">
    <citation type="submission" date="2019-03" db="EMBL/GenBank/DDBJ databases">
        <title>Draft genome sequences of novel Actinobacteria.</title>
        <authorList>
            <person name="Sahin N."/>
            <person name="Ay H."/>
            <person name="Saygin H."/>
        </authorList>
    </citation>
    <scope>NUCLEOTIDE SEQUENCE [LARGE SCALE GENOMIC DNA]</scope>
    <source>
        <strain evidence="1 2">H3C3</strain>
    </source>
</reference>
<dbReference type="EMBL" id="SMKU01000003">
    <property type="protein sequence ID" value="TDD97160.1"/>
    <property type="molecule type" value="Genomic_DNA"/>
</dbReference>
<dbReference type="Proteomes" id="UP000294513">
    <property type="component" value="Unassembled WGS sequence"/>
</dbReference>
<sequence>MDEMTRNLLKTLRSKLHELAEVRYTRCVNEIKIENLKTEIHRLELEQGSKPAGVSSAPSEGL</sequence>
<gene>
    <name evidence="1" type="ORF">E1298_01620</name>
</gene>
<dbReference type="AlphaFoldDB" id="A0A4R5CFI1"/>
<keyword evidence="2" id="KW-1185">Reference proteome</keyword>
<protein>
    <submittedName>
        <fullName evidence="1">Uncharacterized protein</fullName>
    </submittedName>
</protein>
<evidence type="ECO:0000313" key="2">
    <source>
        <dbReference type="Proteomes" id="UP000294513"/>
    </source>
</evidence>
<name>A0A4R5CFI1_9ACTN</name>
<evidence type="ECO:0000313" key="1">
    <source>
        <dbReference type="EMBL" id="TDD97160.1"/>
    </source>
</evidence>
<comment type="caution">
    <text evidence="1">The sequence shown here is derived from an EMBL/GenBank/DDBJ whole genome shotgun (WGS) entry which is preliminary data.</text>
</comment>